<protein>
    <submittedName>
        <fullName evidence="2">Uncharacterized protein</fullName>
    </submittedName>
</protein>
<feature type="transmembrane region" description="Helical" evidence="1">
    <location>
        <begin position="20"/>
        <end position="38"/>
    </location>
</feature>
<proteinExistence type="predicted"/>
<keyword evidence="1" id="KW-0812">Transmembrane</keyword>
<evidence type="ECO:0000256" key="1">
    <source>
        <dbReference type="SAM" id="Phobius"/>
    </source>
</evidence>
<accession>A0A8H7D8T1</accession>
<evidence type="ECO:0000313" key="2">
    <source>
        <dbReference type="EMBL" id="KAF7366474.1"/>
    </source>
</evidence>
<sequence length="197" mass="22015">MPVIPDETVSAAASKLSNKLFIAFIAVTALATMIYYLWPSRLLTVLLAAMNETRKIYREAQEMGLSVQTEMDSLRRKVSSVVEETRYNSGSWPTALCDFICGRTFSLLHCIYEVKRFGTHIKMLKDIAQLRTESNLPPWTIPQRRGHPFRDYAAAVVVAQWRAAPGCANNFGGLFVVLSPLVFLVDPASLLISGKFI</sequence>
<reference evidence="2" key="1">
    <citation type="submission" date="2020-05" db="EMBL/GenBank/DDBJ databases">
        <title>Mycena genomes resolve the evolution of fungal bioluminescence.</title>
        <authorList>
            <person name="Tsai I.J."/>
        </authorList>
    </citation>
    <scope>NUCLEOTIDE SEQUENCE</scope>
    <source>
        <strain evidence="2">160909Yilan</strain>
    </source>
</reference>
<comment type="caution">
    <text evidence="2">The sequence shown here is derived from an EMBL/GenBank/DDBJ whole genome shotgun (WGS) entry which is preliminary data.</text>
</comment>
<dbReference type="Proteomes" id="UP000623467">
    <property type="component" value="Unassembled WGS sequence"/>
</dbReference>
<dbReference type="EMBL" id="JACAZH010000006">
    <property type="protein sequence ID" value="KAF7366474.1"/>
    <property type="molecule type" value="Genomic_DNA"/>
</dbReference>
<evidence type="ECO:0000313" key="3">
    <source>
        <dbReference type="Proteomes" id="UP000623467"/>
    </source>
</evidence>
<gene>
    <name evidence="2" type="ORF">MSAN_00904400</name>
</gene>
<keyword evidence="1" id="KW-0472">Membrane</keyword>
<keyword evidence="3" id="KW-1185">Reference proteome</keyword>
<keyword evidence="1" id="KW-1133">Transmembrane helix</keyword>
<dbReference type="OrthoDB" id="3009473at2759"/>
<organism evidence="2 3">
    <name type="scientific">Mycena sanguinolenta</name>
    <dbReference type="NCBI Taxonomy" id="230812"/>
    <lineage>
        <taxon>Eukaryota</taxon>
        <taxon>Fungi</taxon>
        <taxon>Dikarya</taxon>
        <taxon>Basidiomycota</taxon>
        <taxon>Agaricomycotina</taxon>
        <taxon>Agaricomycetes</taxon>
        <taxon>Agaricomycetidae</taxon>
        <taxon>Agaricales</taxon>
        <taxon>Marasmiineae</taxon>
        <taxon>Mycenaceae</taxon>
        <taxon>Mycena</taxon>
    </lineage>
</organism>
<name>A0A8H7D8T1_9AGAR</name>
<dbReference type="AlphaFoldDB" id="A0A8H7D8T1"/>